<evidence type="ECO:0000256" key="3">
    <source>
        <dbReference type="ARBA" id="ARBA00023125"/>
    </source>
</evidence>
<evidence type="ECO:0000313" key="6">
    <source>
        <dbReference type="EMBL" id="HBP30996.1"/>
    </source>
</evidence>
<reference evidence="6 7" key="1">
    <citation type="journal article" date="2018" name="Nat. Biotechnol.">
        <title>A standardized bacterial taxonomy based on genome phylogeny substantially revises the tree of life.</title>
        <authorList>
            <person name="Parks D.H."/>
            <person name="Chuvochina M."/>
            <person name="Waite D.W."/>
            <person name="Rinke C."/>
            <person name="Skarshewski A."/>
            <person name="Chaumeil P.A."/>
            <person name="Hugenholtz P."/>
        </authorList>
    </citation>
    <scope>NUCLEOTIDE SEQUENCE [LARGE SCALE GENOMIC DNA]</scope>
    <source>
        <strain evidence="6">UBA10707</strain>
    </source>
</reference>
<proteinExistence type="inferred from homology"/>
<dbReference type="AlphaFoldDB" id="A0A356LJ37"/>
<comment type="caution">
    <text evidence="6">The sequence shown here is derived from an EMBL/GenBank/DDBJ whole genome shotgun (WGS) entry which is preliminary data.</text>
</comment>
<dbReference type="PANTHER" id="PTHR30126:SF77">
    <property type="entry name" value="TRANSCRIPTIONAL REGULATORY PROTEIN"/>
    <property type="match status" value="1"/>
</dbReference>
<evidence type="ECO:0000256" key="2">
    <source>
        <dbReference type="ARBA" id="ARBA00023015"/>
    </source>
</evidence>
<organism evidence="6 7">
    <name type="scientific">Advenella kashmirensis</name>
    <dbReference type="NCBI Taxonomy" id="310575"/>
    <lineage>
        <taxon>Bacteria</taxon>
        <taxon>Pseudomonadati</taxon>
        <taxon>Pseudomonadota</taxon>
        <taxon>Betaproteobacteria</taxon>
        <taxon>Burkholderiales</taxon>
        <taxon>Alcaligenaceae</taxon>
    </lineage>
</organism>
<evidence type="ECO:0000256" key="1">
    <source>
        <dbReference type="ARBA" id="ARBA00009437"/>
    </source>
</evidence>
<accession>A0A356LJ37</accession>
<dbReference type="InterPro" id="IPR000847">
    <property type="entry name" value="LysR_HTH_N"/>
</dbReference>
<dbReference type="CDD" id="cd05466">
    <property type="entry name" value="PBP2_LTTR_substrate"/>
    <property type="match status" value="1"/>
</dbReference>
<keyword evidence="3" id="KW-0238">DNA-binding</keyword>
<gene>
    <name evidence="6" type="ORF">DD666_16475</name>
</gene>
<evidence type="ECO:0000259" key="5">
    <source>
        <dbReference type="PROSITE" id="PS50931"/>
    </source>
</evidence>
<dbReference type="InterPro" id="IPR036388">
    <property type="entry name" value="WH-like_DNA-bd_sf"/>
</dbReference>
<dbReference type="PRINTS" id="PR00039">
    <property type="entry name" value="HTHLYSR"/>
</dbReference>
<dbReference type="GO" id="GO:0003700">
    <property type="term" value="F:DNA-binding transcription factor activity"/>
    <property type="evidence" value="ECO:0007669"/>
    <property type="project" value="InterPro"/>
</dbReference>
<keyword evidence="4" id="KW-0804">Transcription</keyword>
<evidence type="ECO:0000313" key="7">
    <source>
        <dbReference type="Proteomes" id="UP000264036"/>
    </source>
</evidence>
<feature type="domain" description="HTH lysR-type" evidence="5">
    <location>
        <begin position="1"/>
        <end position="58"/>
    </location>
</feature>
<protein>
    <submittedName>
        <fullName evidence="6">LysR family transcriptional regulator</fullName>
    </submittedName>
</protein>
<dbReference type="SUPFAM" id="SSF46785">
    <property type="entry name" value="Winged helix' DNA-binding domain"/>
    <property type="match status" value="1"/>
</dbReference>
<dbReference type="InterPro" id="IPR036390">
    <property type="entry name" value="WH_DNA-bd_sf"/>
</dbReference>
<dbReference type="SUPFAM" id="SSF53850">
    <property type="entry name" value="Periplasmic binding protein-like II"/>
    <property type="match status" value="1"/>
</dbReference>
<name>A0A356LJ37_9BURK</name>
<dbReference type="GO" id="GO:0000976">
    <property type="term" value="F:transcription cis-regulatory region binding"/>
    <property type="evidence" value="ECO:0007669"/>
    <property type="project" value="TreeGrafter"/>
</dbReference>
<dbReference type="Proteomes" id="UP000264036">
    <property type="component" value="Unassembled WGS sequence"/>
</dbReference>
<dbReference type="PANTHER" id="PTHR30126">
    <property type="entry name" value="HTH-TYPE TRANSCRIPTIONAL REGULATOR"/>
    <property type="match status" value="1"/>
</dbReference>
<keyword evidence="2" id="KW-0805">Transcription regulation</keyword>
<sequence>MNIRFLETFVLLAEMRNFRMTAERLHTTQAAISSRIASLEQEFGVRLFDRNARDVSLTPDGSKALVHAERMVKLLRDMKDDMLDKHTYAGVIRIGVIESIVHSWFPEFLARLHESYPRLRIEIASDTTVHLTEQLNKGGLDLVLQGNAIHVSQVDAIALGQLPMRWVASPTLEIGNDVLSLVDLAAFPIVSFARESEPYAAIERMFATAGDISLHLNGISSVATMIRLVRDGFGVAALPPAIIQQELNAQTLQLLRADTVLPPLELQAAFRHNQDNPLAETIGLIAQDVAIAFATNRGQSIACAPLQT</sequence>
<dbReference type="InterPro" id="IPR005119">
    <property type="entry name" value="LysR_subst-bd"/>
</dbReference>
<dbReference type="Gene3D" id="1.10.10.10">
    <property type="entry name" value="Winged helix-like DNA-binding domain superfamily/Winged helix DNA-binding domain"/>
    <property type="match status" value="1"/>
</dbReference>
<dbReference type="EMBL" id="DOEK01000034">
    <property type="protein sequence ID" value="HBP30996.1"/>
    <property type="molecule type" value="Genomic_DNA"/>
</dbReference>
<comment type="similarity">
    <text evidence="1">Belongs to the LysR transcriptional regulatory family.</text>
</comment>
<dbReference type="Pfam" id="PF03466">
    <property type="entry name" value="LysR_substrate"/>
    <property type="match status" value="1"/>
</dbReference>
<dbReference type="Gene3D" id="3.40.190.10">
    <property type="entry name" value="Periplasmic binding protein-like II"/>
    <property type="match status" value="2"/>
</dbReference>
<dbReference type="Pfam" id="PF00126">
    <property type="entry name" value="HTH_1"/>
    <property type="match status" value="1"/>
</dbReference>
<dbReference type="PROSITE" id="PS50931">
    <property type="entry name" value="HTH_LYSR"/>
    <property type="match status" value="1"/>
</dbReference>
<dbReference type="FunFam" id="1.10.10.10:FF:000001">
    <property type="entry name" value="LysR family transcriptional regulator"/>
    <property type="match status" value="1"/>
</dbReference>
<evidence type="ECO:0000256" key="4">
    <source>
        <dbReference type="ARBA" id="ARBA00023163"/>
    </source>
</evidence>